<dbReference type="Gene3D" id="3.40.30.10">
    <property type="entry name" value="Glutaredoxin"/>
    <property type="match status" value="1"/>
</dbReference>
<dbReference type="RefSeq" id="WP_377365454.1">
    <property type="nucleotide sequence ID" value="NZ_JBHTMN010000004.1"/>
</dbReference>
<proteinExistence type="inferred from homology"/>
<evidence type="ECO:0000256" key="1">
    <source>
        <dbReference type="ARBA" id="ARBA00010996"/>
    </source>
</evidence>
<dbReference type="Pfam" id="PF02630">
    <property type="entry name" value="SCO1-SenC"/>
    <property type="match status" value="1"/>
</dbReference>
<comment type="caution">
    <text evidence="2">The sequence shown here is derived from an EMBL/GenBank/DDBJ whole genome shotgun (WGS) entry which is preliminary data.</text>
</comment>
<evidence type="ECO:0000313" key="2">
    <source>
        <dbReference type="EMBL" id="MFD1382455.1"/>
    </source>
</evidence>
<dbReference type="EMBL" id="JBHTMN010000004">
    <property type="protein sequence ID" value="MFD1382455.1"/>
    <property type="molecule type" value="Genomic_DNA"/>
</dbReference>
<evidence type="ECO:0000313" key="3">
    <source>
        <dbReference type="Proteomes" id="UP001597059"/>
    </source>
</evidence>
<dbReference type="InterPro" id="IPR036249">
    <property type="entry name" value="Thioredoxin-like_sf"/>
</dbReference>
<comment type="similarity">
    <text evidence="1">Belongs to the SCO1/2 family.</text>
</comment>
<accession>A0ABW4AZ55</accession>
<dbReference type="InterPro" id="IPR003782">
    <property type="entry name" value="SCO1/SenC"/>
</dbReference>
<dbReference type="PANTHER" id="PTHR12151:SF25">
    <property type="entry name" value="LINALOOL DEHYDRATASE_ISOMERASE DOMAIN-CONTAINING PROTEIN"/>
    <property type="match status" value="1"/>
</dbReference>
<dbReference type="PANTHER" id="PTHR12151">
    <property type="entry name" value="ELECTRON TRANSPORT PROTIN SCO1/SENC FAMILY MEMBER"/>
    <property type="match status" value="1"/>
</dbReference>
<organism evidence="2 3">
    <name type="scientific">Rhodanobacter aciditrophus</name>
    <dbReference type="NCBI Taxonomy" id="1623218"/>
    <lineage>
        <taxon>Bacteria</taxon>
        <taxon>Pseudomonadati</taxon>
        <taxon>Pseudomonadota</taxon>
        <taxon>Gammaproteobacteria</taxon>
        <taxon>Lysobacterales</taxon>
        <taxon>Rhodanobacteraceae</taxon>
        <taxon>Rhodanobacter</taxon>
    </lineage>
</organism>
<dbReference type="Proteomes" id="UP001597059">
    <property type="component" value="Unassembled WGS sequence"/>
</dbReference>
<gene>
    <name evidence="2" type="ORF">ACFQ45_03705</name>
</gene>
<sequence>MSQRKALWLKTTLAGVLVTLAFPITLMMGSYVNAGHGLSVKHDQGLEFEWQDTQAKNHAFSDLESDAVYLMMGFFSCSEACPLRVHQLQQLSQQLDAKHPNSSVRFFMITIDPINEPADLRERYFASLSDRFISASLDEKTLKRLQYQLGERVRKMGDTLSHAGHLYLLNKDKELVRIYSQLAQPKGALYSDLTTTDLLRSAL</sequence>
<dbReference type="SUPFAM" id="SSF52833">
    <property type="entry name" value="Thioredoxin-like"/>
    <property type="match status" value="1"/>
</dbReference>
<reference evidence="3" key="1">
    <citation type="journal article" date="2019" name="Int. J. Syst. Evol. Microbiol.">
        <title>The Global Catalogue of Microorganisms (GCM) 10K type strain sequencing project: providing services to taxonomists for standard genome sequencing and annotation.</title>
        <authorList>
            <consortium name="The Broad Institute Genomics Platform"/>
            <consortium name="The Broad Institute Genome Sequencing Center for Infectious Disease"/>
            <person name="Wu L."/>
            <person name="Ma J."/>
        </authorList>
    </citation>
    <scope>NUCLEOTIDE SEQUENCE [LARGE SCALE GENOMIC DNA]</scope>
    <source>
        <strain evidence="3">JCM 30774</strain>
    </source>
</reference>
<keyword evidence="3" id="KW-1185">Reference proteome</keyword>
<protein>
    <submittedName>
        <fullName evidence="2">SCO family protein</fullName>
    </submittedName>
</protein>
<name>A0ABW4AZ55_9GAMM</name>